<dbReference type="EMBL" id="CM045760">
    <property type="protein sequence ID" value="KAI8025131.1"/>
    <property type="molecule type" value="Genomic_DNA"/>
</dbReference>
<reference evidence="1 2" key="1">
    <citation type="journal article" date="2022" name="Plant J.">
        <title>Chromosome-level genome of Camellia lanceoleosa provides a valuable resource for understanding genome evolution and self-incompatibility.</title>
        <authorList>
            <person name="Gong W."/>
            <person name="Xiao S."/>
            <person name="Wang L."/>
            <person name="Liao Z."/>
            <person name="Chang Y."/>
            <person name="Mo W."/>
            <person name="Hu G."/>
            <person name="Li W."/>
            <person name="Zhao G."/>
            <person name="Zhu H."/>
            <person name="Hu X."/>
            <person name="Ji K."/>
            <person name="Xiang X."/>
            <person name="Song Q."/>
            <person name="Yuan D."/>
            <person name="Jin S."/>
            <person name="Zhang L."/>
        </authorList>
    </citation>
    <scope>NUCLEOTIDE SEQUENCE [LARGE SCALE GENOMIC DNA]</scope>
    <source>
        <strain evidence="1">SQ_2022a</strain>
    </source>
</reference>
<comment type="caution">
    <text evidence="1">The sequence shown here is derived from an EMBL/GenBank/DDBJ whole genome shotgun (WGS) entry which is preliminary data.</text>
</comment>
<sequence>MERESIEDGQITRCLLAEEKPQHIDATGGGDGGGGGGGGGEEDSGGDEEESGGSSSSAAVTAVVVLSTFVAVSGSFAYGFASGYSSPAESGIMADLGLSTADYSLFGSMLTIGGMLGSIVSGKVADLIGRRFTMLLSGVSFILGWLAIIFAEVALWLDIGRVFLGFGIGVHCFAAPAYIGEITPKNSRGAFTAVNQLMLTCGLSLVYFVGNVVTWRTLAIIGTIPSLVEVIGLFFIPESPRWLVKVGKEKELEASLRRLRGQNVDISQEAAEIRDYLELAQQLPKSSFIDMFQWKYAHSLTIGVGIVLLAIFGGTVAISYYASSIFESAGCSATLGTTILAIIQISAAGTCLGNILVGLGFLLKDFDQKKEITAVLVLAGILVYGSSFSIGISGAPWIILSEMLPIDIKGSAGSFITFLVWASSWIVAYTFNFVLQWSSAGSFFIFAGICGSTVLFVVKLVPETKGRTLEEIQASLSLFQQPKR</sequence>
<name>A0ACC0IMR8_9ERIC</name>
<protein>
    <submittedName>
        <fullName evidence="1">Sugar transporter ERD6-like 5</fullName>
    </submittedName>
</protein>
<proteinExistence type="predicted"/>
<accession>A0ACC0IMR8</accession>
<organism evidence="1 2">
    <name type="scientific">Camellia lanceoleosa</name>
    <dbReference type="NCBI Taxonomy" id="1840588"/>
    <lineage>
        <taxon>Eukaryota</taxon>
        <taxon>Viridiplantae</taxon>
        <taxon>Streptophyta</taxon>
        <taxon>Embryophyta</taxon>
        <taxon>Tracheophyta</taxon>
        <taxon>Spermatophyta</taxon>
        <taxon>Magnoliopsida</taxon>
        <taxon>eudicotyledons</taxon>
        <taxon>Gunneridae</taxon>
        <taxon>Pentapetalae</taxon>
        <taxon>asterids</taxon>
        <taxon>Ericales</taxon>
        <taxon>Theaceae</taxon>
        <taxon>Camellia</taxon>
    </lineage>
</organism>
<evidence type="ECO:0000313" key="2">
    <source>
        <dbReference type="Proteomes" id="UP001060215"/>
    </source>
</evidence>
<keyword evidence="2" id="KW-1185">Reference proteome</keyword>
<gene>
    <name evidence="1" type="ORF">LOK49_LG02G02038</name>
</gene>
<dbReference type="Proteomes" id="UP001060215">
    <property type="component" value="Chromosome 3"/>
</dbReference>
<evidence type="ECO:0000313" key="1">
    <source>
        <dbReference type="EMBL" id="KAI8025131.1"/>
    </source>
</evidence>